<dbReference type="Pfam" id="PF13472">
    <property type="entry name" value="Lipase_GDSL_2"/>
    <property type="match status" value="1"/>
</dbReference>
<accession>A0ABX0HBA3</accession>
<dbReference type="RefSeq" id="WP_166147326.1">
    <property type="nucleotide sequence ID" value="NZ_JAANYN010000005.1"/>
</dbReference>
<sequence>MNKHLGVILLLLLSFALQDGFAQSEGDSVAENTLPLITKYIDLGGNVHVVTCTRGEQALEGHHFTIETPKTVADFLTCHALEHLPLDAANYHTKRDGLKNAQIKFERDKKGKVAFLGGSITHNPGWRDSVSLYLQKRFPETEFEFIEAGIPSMGTTPAAFRLVRDVLSKGKIDLLFEEGAVNDASNGRTSLEQIRAMEGIVRHTLMANPDAAIVIMHFADPDKIESYSKGIEPEVIANHTKVAEHYHIPTINLAKEVADRIANGEFTWEDDFRDLHPSPFGQGIYANSINHFLSNAFSSPLDADNKVSSRILPEKIDTYSYDRGSLVDVEAAKFDKGWHIDPSWNPEDGSGTRPNYVNVPMLRSDIPGSTMKFKFNGSAVGIAVAAGKDAGDIEYRIDKKEWKTLRLFTRWSAGLHLPWYYTLASELPEKKHLLEIRIASTKDEKSTGKACTIRYFYVNKN</sequence>
<organism evidence="3 4">
    <name type="scientific">Cyclobacterium plantarum</name>
    <dbReference type="NCBI Taxonomy" id="2716263"/>
    <lineage>
        <taxon>Bacteria</taxon>
        <taxon>Pseudomonadati</taxon>
        <taxon>Bacteroidota</taxon>
        <taxon>Cytophagia</taxon>
        <taxon>Cytophagales</taxon>
        <taxon>Cyclobacteriaceae</taxon>
        <taxon>Cyclobacterium</taxon>
    </lineage>
</organism>
<proteinExistence type="predicted"/>
<dbReference type="Gene3D" id="2.60.120.260">
    <property type="entry name" value="Galactose-binding domain-like"/>
    <property type="match status" value="1"/>
</dbReference>
<evidence type="ECO:0000259" key="2">
    <source>
        <dbReference type="Pfam" id="PF13472"/>
    </source>
</evidence>
<dbReference type="InterPro" id="IPR036514">
    <property type="entry name" value="SGNH_hydro_sf"/>
</dbReference>
<protein>
    <submittedName>
        <fullName evidence="3">SGNH/GDSL hydrolase family protein</fullName>
    </submittedName>
</protein>
<dbReference type="EMBL" id="JAANYN010000005">
    <property type="protein sequence ID" value="NHE57619.1"/>
    <property type="molecule type" value="Genomic_DNA"/>
</dbReference>
<keyword evidence="1" id="KW-0732">Signal</keyword>
<dbReference type="PANTHER" id="PTHR34407:SF1">
    <property type="entry name" value="SGNH HYDROLASE-TYPE ESTERASE DOMAIN-CONTAINING PROTEIN"/>
    <property type="match status" value="1"/>
</dbReference>
<evidence type="ECO:0000313" key="3">
    <source>
        <dbReference type="EMBL" id="NHE57619.1"/>
    </source>
</evidence>
<dbReference type="PANTHER" id="PTHR34407">
    <property type="entry name" value="EXPRESSED PROTEIN"/>
    <property type="match status" value="1"/>
</dbReference>
<feature type="domain" description="SGNH hydrolase-type esterase" evidence="2">
    <location>
        <begin position="115"/>
        <end position="282"/>
    </location>
</feature>
<evidence type="ECO:0000313" key="4">
    <source>
        <dbReference type="Proteomes" id="UP000649799"/>
    </source>
</evidence>
<dbReference type="SUPFAM" id="SSF52266">
    <property type="entry name" value="SGNH hydrolase"/>
    <property type="match status" value="1"/>
</dbReference>
<comment type="caution">
    <text evidence="3">The sequence shown here is derived from an EMBL/GenBank/DDBJ whole genome shotgun (WGS) entry which is preliminary data.</text>
</comment>
<dbReference type="InterPro" id="IPR013830">
    <property type="entry name" value="SGNH_hydro"/>
</dbReference>
<dbReference type="GO" id="GO:0016787">
    <property type="term" value="F:hydrolase activity"/>
    <property type="evidence" value="ECO:0007669"/>
    <property type="project" value="UniProtKB-KW"/>
</dbReference>
<feature type="signal peptide" evidence="1">
    <location>
        <begin position="1"/>
        <end position="22"/>
    </location>
</feature>
<dbReference type="Proteomes" id="UP000649799">
    <property type="component" value="Unassembled WGS sequence"/>
</dbReference>
<gene>
    <name evidence="3" type="ORF">G9Q97_12440</name>
</gene>
<dbReference type="CDD" id="cd00229">
    <property type="entry name" value="SGNH_hydrolase"/>
    <property type="match status" value="1"/>
</dbReference>
<keyword evidence="3" id="KW-0378">Hydrolase</keyword>
<keyword evidence="4" id="KW-1185">Reference proteome</keyword>
<feature type="chain" id="PRO_5047386061" evidence="1">
    <location>
        <begin position="23"/>
        <end position="461"/>
    </location>
</feature>
<reference evidence="3 4" key="1">
    <citation type="submission" date="2020-03" db="EMBL/GenBank/DDBJ databases">
        <title>Cyclobacterium plantarum sp. nov., a marine bacterium isolated from a coastal-marine wetland.</title>
        <authorList>
            <person name="Sanchez-Porro C."/>
            <person name="Ventosa A."/>
            <person name="Amoozegar M."/>
        </authorList>
    </citation>
    <scope>NUCLEOTIDE SEQUENCE [LARGE SCALE GENOMIC DNA]</scope>
    <source>
        <strain evidence="3 4">GBPx2</strain>
    </source>
</reference>
<dbReference type="Gene3D" id="3.40.50.1110">
    <property type="entry name" value="SGNH hydrolase"/>
    <property type="match status" value="1"/>
</dbReference>
<evidence type="ECO:0000256" key="1">
    <source>
        <dbReference type="SAM" id="SignalP"/>
    </source>
</evidence>
<name>A0ABX0HBA3_9BACT</name>